<protein>
    <submittedName>
        <fullName evidence="1">Uncharacterized protein</fullName>
    </submittedName>
</protein>
<sequence length="78" mass="9206">MYWVLVDWKEGRVLVTGRPSDVDELREWDVAYEAESWDEAYQAALLIADEEDFVVEWYLDEEIGQKAKKRLVGLKNVQ</sequence>
<dbReference type="HOGENOM" id="CLU_187360_0_0_2"/>
<dbReference type="OrthoDB" id="26696at2157"/>
<proteinExistence type="predicted"/>
<name>F2L3R9_THEU7</name>
<dbReference type="GeneID" id="10360102"/>
<dbReference type="eggNOG" id="arCOG03750">
    <property type="taxonomic scope" value="Archaea"/>
</dbReference>
<reference key="2">
    <citation type="submission" date="2011-03" db="EMBL/GenBank/DDBJ databases">
        <title>Complete genome sequence of the thermoacidophilic crenarchaeon Thermoproteus uzoniensis 768-20.</title>
        <authorList>
            <person name="Mardanov A.V."/>
            <person name="Gumerov V.M."/>
            <person name="Beletsky A.V."/>
            <person name="Prokofeva M.I."/>
            <person name="Bonch-Osmolovskaya E.A."/>
            <person name="Ravin N.V."/>
            <person name="Skryabin K.G."/>
        </authorList>
    </citation>
    <scope>NUCLEOTIDE SEQUENCE</scope>
    <source>
        <strain>768-20</strain>
    </source>
</reference>
<dbReference type="Proteomes" id="UP000008138">
    <property type="component" value="Chromosome"/>
</dbReference>
<reference evidence="1 2" key="1">
    <citation type="journal article" date="2011" name="J. Bacteriol.">
        <title>Complete genome sequence of the thermoacidophilic crenarchaeon Thermoproteus uzoniensis 768-20.</title>
        <authorList>
            <person name="Mardanov A.V."/>
            <person name="Gumerov V.M."/>
            <person name="Beletsky A.V."/>
            <person name="Prokofeva M.I."/>
            <person name="Bonch-Osmolovskaya E.A."/>
            <person name="Ravin N.V."/>
            <person name="Skryabin K.G."/>
        </authorList>
    </citation>
    <scope>NUCLEOTIDE SEQUENCE [LARGE SCALE GENOMIC DNA]</scope>
    <source>
        <strain evidence="1 2">768-20</strain>
    </source>
</reference>
<evidence type="ECO:0000313" key="1">
    <source>
        <dbReference type="EMBL" id="AEA12053.1"/>
    </source>
</evidence>
<dbReference type="RefSeq" id="WP_013679389.1">
    <property type="nucleotide sequence ID" value="NC_015315.1"/>
</dbReference>
<dbReference type="KEGG" id="tuz:TUZN_0559"/>
<organism evidence="1 2">
    <name type="scientific">Thermoproteus uzoniensis (strain 768-20)</name>
    <dbReference type="NCBI Taxonomy" id="999630"/>
    <lineage>
        <taxon>Archaea</taxon>
        <taxon>Thermoproteota</taxon>
        <taxon>Thermoprotei</taxon>
        <taxon>Thermoproteales</taxon>
        <taxon>Thermoproteaceae</taxon>
        <taxon>Thermoproteus</taxon>
    </lineage>
</organism>
<dbReference type="EMBL" id="CP002590">
    <property type="protein sequence ID" value="AEA12053.1"/>
    <property type="molecule type" value="Genomic_DNA"/>
</dbReference>
<accession>F2L3R9</accession>
<keyword evidence="2" id="KW-1185">Reference proteome</keyword>
<evidence type="ECO:0000313" key="2">
    <source>
        <dbReference type="Proteomes" id="UP000008138"/>
    </source>
</evidence>
<dbReference type="AlphaFoldDB" id="F2L3R9"/>
<gene>
    <name evidence="1" type="ordered locus">TUZN_0559</name>
</gene>